<feature type="signal peptide" evidence="4">
    <location>
        <begin position="1"/>
        <end position="24"/>
    </location>
</feature>
<evidence type="ECO:0000313" key="6">
    <source>
        <dbReference type="Proteomes" id="UP000811844"/>
    </source>
</evidence>
<comment type="caution">
    <text evidence="5">The sequence shown here is derived from an EMBL/GenBank/DDBJ whole genome shotgun (WGS) entry which is preliminary data.</text>
</comment>
<evidence type="ECO:0000256" key="2">
    <source>
        <dbReference type="ARBA" id="ARBA00022722"/>
    </source>
</evidence>
<evidence type="ECO:0000313" key="5">
    <source>
        <dbReference type="EMBL" id="MBR9728333.1"/>
    </source>
</evidence>
<dbReference type="SUPFAM" id="SSF54060">
    <property type="entry name" value="His-Me finger endonucleases"/>
    <property type="match status" value="1"/>
</dbReference>
<organism evidence="5 6">
    <name type="scientific">Shewanella intestini</name>
    <dbReference type="NCBI Taxonomy" id="2017544"/>
    <lineage>
        <taxon>Bacteria</taxon>
        <taxon>Pseudomonadati</taxon>
        <taxon>Pseudomonadota</taxon>
        <taxon>Gammaproteobacteria</taxon>
        <taxon>Alteromonadales</taxon>
        <taxon>Shewanellaceae</taxon>
        <taxon>Shewanella</taxon>
    </lineage>
</organism>
<sequence length="242" mass="27882">MFKQFVLMSVLALTSVAIVSPAVAAKHPSSFSQAKRLAKKIYQQLPQQTFYCGCDIKINGKLWQPDLASCGYQVRKQVRRANRIEWEHVVPAWEMGHQRQCWQDGGRKNCGRTDKKFKQMESDLHNLTPSIGEVNGDRSNFRFSQWNGKPKQYGQCQMLVDFKARKVQPPQQSRGAIARTYFYMQQTYGFKLAASQRKLFNAWNNAYPVTAAECQRDRLIANTQGNHNEFVNKQCQNRGLSH</sequence>
<name>A0ABS5I2T1_9GAMM</name>
<feature type="chain" id="PRO_5046032181" evidence="4">
    <location>
        <begin position="25"/>
        <end position="242"/>
    </location>
</feature>
<keyword evidence="6" id="KW-1185">Reference proteome</keyword>
<dbReference type="PANTHER" id="PTHR33607">
    <property type="entry name" value="ENDONUCLEASE-1"/>
    <property type="match status" value="1"/>
</dbReference>
<evidence type="ECO:0000256" key="4">
    <source>
        <dbReference type="SAM" id="SignalP"/>
    </source>
</evidence>
<dbReference type="InterPro" id="IPR007346">
    <property type="entry name" value="Endonuclease-I"/>
</dbReference>
<comment type="similarity">
    <text evidence="1">Belongs to the EndA/NucM nuclease family.</text>
</comment>
<evidence type="ECO:0000256" key="3">
    <source>
        <dbReference type="ARBA" id="ARBA00022801"/>
    </source>
</evidence>
<dbReference type="EMBL" id="JAAIKR010000009">
    <property type="protein sequence ID" value="MBR9728333.1"/>
    <property type="molecule type" value="Genomic_DNA"/>
</dbReference>
<keyword evidence="3" id="KW-0378">Hydrolase</keyword>
<proteinExistence type="inferred from homology"/>
<evidence type="ECO:0000256" key="1">
    <source>
        <dbReference type="ARBA" id="ARBA00006429"/>
    </source>
</evidence>
<protein>
    <submittedName>
        <fullName evidence="5">Deoxyribonuclease</fullName>
    </submittedName>
</protein>
<accession>A0ABS5I2T1</accession>
<dbReference type="Proteomes" id="UP000811844">
    <property type="component" value="Unassembled WGS sequence"/>
</dbReference>
<keyword evidence="4" id="KW-0732">Signal</keyword>
<dbReference type="PANTHER" id="PTHR33607:SF2">
    <property type="entry name" value="ENDONUCLEASE-1"/>
    <property type="match status" value="1"/>
</dbReference>
<reference evidence="5 6" key="1">
    <citation type="submission" date="2020-02" db="EMBL/GenBank/DDBJ databases">
        <title>Shewanella WXL01 sp. nov., a marine bacterium isolated from green algae in Luhuitou Fringing Reef (Northern South China Sea).</title>
        <authorList>
            <person name="Wang X."/>
        </authorList>
    </citation>
    <scope>NUCLEOTIDE SEQUENCE [LARGE SCALE GENOMIC DNA]</scope>
    <source>
        <strain evidence="5 6">MCCC 1A01895</strain>
    </source>
</reference>
<keyword evidence="2" id="KW-0540">Nuclease</keyword>
<dbReference type="Pfam" id="PF04231">
    <property type="entry name" value="Endonuclease_1"/>
    <property type="match status" value="1"/>
</dbReference>
<gene>
    <name evidence="5" type="ORF">G3R48_10155</name>
</gene>
<dbReference type="InterPro" id="IPR044925">
    <property type="entry name" value="His-Me_finger_sf"/>
</dbReference>